<protein>
    <recommendedName>
        <fullName evidence="2">histidine kinase</fullName>
        <ecNumber evidence="2">2.7.13.3</ecNumber>
    </recommendedName>
</protein>
<dbReference type="OrthoDB" id="9761263at2"/>
<dbReference type="CDD" id="cd00082">
    <property type="entry name" value="HisKA"/>
    <property type="match status" value="1"/>
</dbReference>
<dbReference type="Pfam" id="PF00072">
    <property type="entry name" value="Response_reg"/>
    <property type="match status" value="1"/>
</dbReference>
<dbReference type="SUPFAM" id="SSF55785">
    <property type="entry name" value="PYP-like sensor domain (PAS domain)"/>
    <property type="match status" value="1"/>
</dbReference>
<evidence type="ECO:0000259" key="12">
    <source>
        <dbReference type="PROSITE" id="PS50110"/>
    </source>
</evidence>
<dbReference type="STRING" id="1246637.MTBBW1_440035"/>
<evidence type="ECO:0000256" key="8">
    <source>
        <dbReference type="ARBA" id="ARBA00023012"/>
    </source>
</evidence>
<dbReference type="Proteomes" id="UP000191931">
    <property type="component" value="Unassembled WGS sequence"/>
</dbReference>
<dbReference type="Gene3D" id="3.30.450.20">
    <property type="entry name" value="PAS domain"/>
    <property type="match status" value="1"/>
</dbReference>
<evidence type="ECO:0000256" key="1">
    <source>
        <dbReference type="ARBA" id="ARBA00000085"/>
    </source>
</evidence>
<feature type="region of interest" description="Disordered" evidence="10">
    <location>
        <begin position="368"/>
        <end position="418"/>
    </location>
</feature>
<feature type="domain" description="PAS" evidence="13">
    <location>
        <begin position="4"/>
        <end position="45"/>
    </location>
</feature>
<dbReference type="AlphaFoldDB" id="A0A1W1HHB0"/>
<dbReference type="InterPro" id="IPR035965">
    <property type="entry name" value="PAS-like_dom_sf"/>
</dbReference>
<keyword evidence="3 9" id="KW-0597">Phosphoprotein</keyword>
<keyword evidence="6 15" id="KW-0418">Kinase</keyword>
<dbReference type="InterPro" id="IPR000014">
    <property type="entry name" value="PAS"/>
</dbReference>
<evidence type="ECO:0000313" key="15">
    <source>
        <dbReference type="EMBL" id="SLM31830.1"/>
    </source>
</evidence>
<dbReference type="InterPro" id="IPR001789">
    <property type="entry name" value="Sig_transdc_resp-reg_receiver"/>
</dbReference>
<dbReference type="InterPro" id="IPR000700">
    <property type="entry name" value="PAS-assoc_C"/>
</dbReference>
<evidence type="ECO:0000259" key="14">
    <source>
        <dbReference type="PROSITE" id="PS50113"/>
    </source>
</evidence>
<dbReference type="EC" id="2.7.13.3" evidence="2"/>
<evidence type="ECO:0000259" key="13">
    <source>
        <dbReference type="PROSITE" id="PS50112"/>
    </source>
</evidence>
<dbReference type="InterPro" id="IPR004358">
    <property type="entry name" value="Sig_transdc_His_kin-like_C"/>
</dbReference>
<dbReference type="CDD" id="cd00130">
    <property type="entry name" value="PAS"/>
    <property type="match status" value="1"/>
</dbReference>
<evidence type="ECO:0000256" key="4">
    <source>
        <dbReference type="ARBA" id="ARBA00022679"/>
    </source>
</evidence>
<dbReference type="SUPFAM" id="SSF55874">
    <property type="entry name" value="ATPase domain of HSP90 chaperone/DNA topoisomerase II/histidine kinase"/>
    <property type="match status" value="1"/>
</dbReference>
<sequence length="546" mass="60419">MKKREERYRQLFDADISGFYVVSPDGIIITCNHVFATTLGYSDSEQATCNNIVSHYKDPQLRSKLLKKLNEKKTIKYLELDFIKCDGSPIQVTLNAIGQFDKQDKLLEIQGYLMDLTERKSLEKQLFHAQKMEAIGTMAGAIAHDFNNLLMAIMGNISLLLLDKNKNDEEWKTLANIDSYARSGSELIKQLLGLARGGKYEIKRLNINTLIEQNTEMFARTHKEIRMKTSLSPDLWEVEADANQIKQVFYNLYANAAQAMESRGELLICSQNITIGEIDTLKSKTLQPGRFIKITIRDSGTGIDEAIIDQIFDPFFTTREEGKGTGLGLASAYGIIVNHKGHIDVKSRIGEGSEFIILLPAAPPLSLNHDNNLPDKQNGEYPLDSPAPDKTPLDSPAPDKTPLGSPAPDKTPLGSPAPDKALPLPLKILLVDDEEMIIETVSTLLEYIGCDVITADNGEDAIEMYQKEHATIDLVILDMMMPDMGGGEIFINMKKINPDIKAILSTGYSSNGQAADILKNGCSGLITKPFDIAQLSQKINEVLGNI</sequence>
<dbReference type="NCBIfam" id="TIGR00229">
    <property type="entry name" value="sensory_box"/>
    <property type="match status" value="1"/>
</dbReference>
<feature type="domain" description="Histidine kinase" evidence="11">
    <location>
        <begin position="141"/>
        <end position="363"/>
    </location>
</feature>
<name>A0A1W1HHB0_9BACT</name>
<evidence type="ECO:0000256" key="7">
    <source>
        <dbReference type="ARBA" id="ARBA00022840"/>
    </source>
</evidence>
<feature type="modified residue" description="4-aspartylphosphate" evidence="9">
    <location>
        <position position="478"/>
    </location>
</feature>
<dbReference type="InterPro" id="IPR003594">
    <property type="entry name" value="HATPase_dom"/>
</dbReference>
<dbReference type="SMART" id="SM00448">
    <property type="entry name" value="REC"/>
    <property type="match status" value="1"/>
</dbReference>
<feature type="domain" description="PAC" evidence="14">
    <location>
        <begin position="76"/>
        <end position="128"/>
    </location>
</feature>
<proteinExistence type="predicted"/>
<dbReference type="GO" id="GO:0000155">
    <property type="term" value="F:phosphorelay sensor kinase activity"/>
    <property type="evidence" value="ECO:0007669"/>
    <property type="project" value="InterPro"/>
</dbReference>
<dbReference type="PANTHER" id="PTHR43065">
    <property type="entry name" value="SENSOR HISTIDINE KINASE"/>
    <property type="match status" value="1"/>
</dbReference>
<keyword evidence="4 15" id="KW-0808">Transferase</keyword>
<dbReference type="SMART" id="SM00388">
    <property type="entry name" value="HisKA"/>
    <property type="match status" value="1"/>
</dbReference>
<evidence type="ECO:0000259" key="11">
    <source>
        <dbReference type="PROSITE" id="PS50109"/>
    </source>
</evidence>
<dbReference type="PRINTS" id="PR00344">
    <property type="entry name" value="BCTRLSENSOR"/>
</dbReference>
<dbReference type="EMBL" id="FWEV01000286">
    <property type="protein sequence ID" value="SLM31830.1"/>
    <property type="molecule type" value="Genomic_DNA"/>
</dbReference>
<evidence type="ECO:0000256" key="5">
    <source>
        <dbReference type="ARBA" id="ARBA00022741"/>
    </source>
</evidence>
<dbReference type="InterPro" id="IPR011006">
    <property type="entry name" value="CheY-like_superfamily"/>
</dbReference>
<dbReference type="Pfam" id="PF13426">
    <property type="entry name" value="PAS_9"/>
    <property type="match status" value="1"/>
</dbReference>
<feature type="domain" description="Response regulatory" evidence="12">
    <location>
        <begin position="427"/>
        <end position="543"/>
    </location>
</feature>
<dbReference type="InterPro" id="IPR003661">
    <property type="entry name" value="HisK_dim/P_dom"/>
</dbReference>
<dbReference type="CDD" id="cd00156">
    <property type="entry name" value="REC"/>
    <property type="match status" value="1"/>
</dbReference>
<dbReference type="PANTHER" id="PTHR43065:SF46">
    <property type="entry name" value="C4-DICARBOXYLATE TRANSPORT SENSOR PROTEIN DCTB"/>
    <property type="match status" value="1"/>
</dbReference>
<dbReference type="SUPFAM" id="SSF47384">
    <property type="entry name" value="Homodimeric domain of signal transducing histidine kinase"/>
    <property type="match status" value="1"/>
</dbReference>
<keyword evidence="16" id="KW-1185">Reference proteome</keyword>
<dbReference type="PROSITE" id="PS50112">
    <property type="entry name" value="PAS"/>
    <property type="match status" value="1"/>
</dbReference>
<dbReference type="InterPro" id="IPR036097">
    <property type="entry name" value="HisK_dim/P_sf"/>
</dbReference>
<dbReference type="SMART" id="SM00387">
    <property type="entry name" value="HATPase_c"/>
    <property type="match status" value="1"/>
</dbReference>
<dbReference type="Pfam" id="PF00512">
    <property type="entry name" value="HisKA"/>
    <property type="match status" value="1"/>
</dbReference>
<dbReference type="GO" id="GO:0005524">
    <property type="term" value="F:ATP binding"/>
    <property type="evidence" value="ECO:0007669"/>
    <property type="project" value="UniProtKB-KW"/>
</dbReference>
<dbReference type="PROSITE" id="PS50113">
    <property type="entry name" value="PAC"/>
    <property type="match status" value="1"/>
</dbReference>
<keyword evidence="7" id="KW-0067">ATP-binding</keyword>
<accession>A0A1W1HHB0</accession>
<dbReference type="InterPro" id="IPR036890">
    <property type="entry name" value="HATPase_C_sf"/>
</dbReference>
<evidence type="ECO:0000313" key="16">
    <source>
        <dbReference type="Proteomes" id="UP000191931"/>
    </source>
</evidence>
<evidence type="ECO:0000256" key="6">
    <source>
        <dbReference type="ARBA" id="ARBA00022777"/>
    </source>
</evidence>
<dbReference type="Pfam" id="PF02518">
    <property type="entry name" value="HATPase_c"/>
    <property type="match status" value="1"/>
</dbReference>
<dbReference type="Gene3D" id="3.30.565.10">
    <property type="entry name" value="Histidine kinase-like ATPase, C-terminal domain"/>
    <property type="match status" value="1"/>
</dbReference>
<reference evidence="15 16" key="1">
    <citation type="submission" date="2017-03" db="EMBL/GenBank/DDBJ databases">
        <authorList>
            <person name="Afonso C.L."/>
            <person name="Miller P.J."/>
            <person name="Scott M.A."/>
            <person name="Spackman E."/>
            <person name="Goraichik I."/>
            <person name="Dimitrov K.M."/>
            <person name="Suarez D.L."/>
            <person name="Swayne D.E."/>
        </authorList>
    </citation>
    <scope>NUCLEOTIDE SEQUENCE [LARGE SCALE GENOMIC DNA]</scope>
    <source>
        <strain evidence="15">PRJEB14757</strain>
    </source>
</reference>
<comment type="catalytic activity">
    <reaction evidence="1">
        <text>ATP + protein L-histidine = ADP + protein N-phospho-L-histidine.</text>
        <dbReference type="EC" id="2.7.13.3"/>
    </reaction>
</comment>
<dbReference type="PROSITE" id="PS50110">
    <property type="entry name" value="RESPONSE_REGULATORY"/>
    <property type="match status" value="1"/>
</dbReference>
<dbReference type="InterPro" id="IPR005467">
    <property type="entry name" value="His_kinase_dom"/>
</dbReference>
<dbReference type="SUPFAM" id="SSF52172">
    <property type="entry name" value="CheY-like"/>
    <property type="match status" value="1"/>
</dbReference>
<dbReference type="PROSITE" id="PS50109">
    <property type="entry name" value="HIS_KIN"/>
    <property type="match status" value="1"/>
</dbReference>
<dbReference type="Gene3D" id="1.10.287.130">
    <property type="match status" value="1"/>
</dbReference>
<evidence type="ECO:0000256" key="3">
    <source>
        <dbReference type="ARBA" id="ARBA00022553"/>
    </source>
</evidence>
<evidence type="ECO:0000256" key="2">
    <source>
        <dbReference type="ARBA" id="ARBA00012438"/>
    </source>
</evidence>
<keyword evidence="5" id="KW-0547">Nucleotide-binding</keyword>
<dbReference type="Gene3D" id="3.40.50.2300">
    <property type="match status" value="1"/>
</dbReference>
<gene>
    <name evidence="15" type="ORF">MTBBW1_440035</name>
</gene>
<keyword evidence="8" id="KW-0902">Two-component regulatory system</keyword>
<evidence type="ECO:0000256" key="9">
    <source>
        <dbReference type="PROSITE-ProRule" id="PRU00169"/>
    </source>
</evidence>
<evidence type="ECO:0000256" key="10">
    <source>
        <dbReference type="SAM" id="MobiDB-lite"/>
    </source>
</evidence>
<organism evidence="15 16">
    <name type="scientific">Desulfamplus magnetovallimortis</name>
    <dbReference type="NCBI Taxonomy" id="1246637"/>
    <lineage>
        <taxon>Bacteria</taxon>
        <taxon>Pseudomonadati</taxon>
        <taxon>Thermodesulfobacteriota</taxon>
        <taxon>Desulfobacteria</taxon>
        <taxon>Desulfobacterales</taxon>
        <taxon>Desulfobacteraceae</taxon>
        <taxon>Desulfamplus</taxon>
    </lineage>
</organism>